<feature type="region of interest" description="Disordered" evidence="1">
    <location>
        <begin position="209"/>
        <end position="243"/>
    </location>
</feature>
<feature type="chain" id="PRO_5016799738" evidence="2">
    <location>
        <begin position="30"/>
        <end position="469"/>
    </location>
</feature>
<protein>
    <submittedName>
        <fullName evidence="3">Uncharacterized protein</fullName>
    </submittedName>
</protein>
<evidence type="ECO:0000313" key="3">
    <source>
        <dbReference type="EMBL" id="AXK38725.1"/>
    </source>
</evidence>
<keyword evidence="2" id="KW-0732">Signal</keyword>
<name>A0A345Y473_9NEIS</name>
<evidence type="ECO:0000256" key="2">
    <source>
        <dbReference type="SAM" id="SignalP"/>
    </source>
</evidence>
<dbReference type="KEGG" id="ccah:DWG20_04375"/>
<dbReference type="AlphaFoldDB" id="A0A345Y473"/>
<sequence length="469" mass="50876">MPTVPFLSCQRGASTLLVSLILVASTGMAAAYAHQQTQRHSQSTTSNYRYQQAFANAELGLAEAKKALVSGRVIEDTGSAIKLKSLDGKTVYPLPTKSGIYETSLKKVTTPDPTIGPGRQQYRLVSDGFYQDARAQVSLLVTLEITCAAGTTTAQCKVVNNGKDKQEEKTYGNGPRIRVGANINTKRLSGSDYSDLNVRGDSLLMSGHFAVDGDDKPTTDSANLKDNDPSNDRNRWGPHEQMNEQDTAELAHLLDTMPKREDEIPDDSKDYFAVWDQDIFRCGNQKPPEPPNPTTAQKKALKTWHEETLLGFVDKIWRRTQAAGKPMPAYLVLNAQLLLGDDGTELGDCEVGWKDMVAVAPQPASLIGKLEHPTIPTLVVTGNLSSDASLIFRNMGLIVGGSIGTNAGHTIGWNDQTIGRTGKNQSILQVLISQKGQEGGTTTVEKETPSTVSQIDPSSVMNAKYWADL</sequence>
<gene>
    <name evidence="3" type="ORF">DWG20_04375</name>
</gene>
<reference evidence="3 4" key="1">
    <citation type="submission" date="2018-07" db="EMBL/GenBank/DDBJ databases">
        <title>Crenobacter cavernae sp. nov., isolated from a karst cave.</title>
        <authorList>
            <person name="Zhu H."/>
        </authorList>
    </citation>
    <scope>NUCLEOTIDE SEQUENCE [LARGE SCALE GENOMIC DNA]</scope>
    <source>
        <strain evidence="3 4">K1W11S-77</strain>
    </source>
</reference>
<accession>A0A345Y473</accession>
<evidence type="ECO:0000313" key="4">
    <source>
        <dbReference type="Proteomes" id="UP000254537"/>
    </source>
</evidence>
<dbReference type="Proteomes" id="UP000254537">
    <property type="component" value="Chromosome"/>
</dbReference>
<proteinExistence type="predicted"/>
<feature type="signal peptide" evidence="2">
    <location>
        <begin position="1"/>
        <end position="29"/>
    </location>
</feature>
<dbReference type="EMBL" id="CP031337">
    <property type="protein sequence ID" value="AXK38725.1"/>
    <property type="molecule type" value="Genomic_DNA"/>
</dbReference>
<feature type="compositionally biased region" description="Basic and acidic residues" evidence="1">
    <location>
        <begin position="211"/>
        <end position="242"/>
    </location>
</feature>
<dbReference type="RefSeq" id="WP_115432660.1">
    <property type="nucleotide sequence ID" value="NZ_CP031337.1"/>
</dbReference>
<organism evidence="3 4">
    <name type="scientific">Crenobacter cavernae</name>
    <dbReference type="NCBI Taxonomy" id="2290923"/>
    <lineage>
        <taxon>Bacteria</taxon>
        <taxon>Pseudomonadati</taxon>
        <taxon>Pseudomonadota</taxon>
        <taxon>Betaproteobacteria</taxon>
        <taxon>Neisseriales</taxon>
        <taxon>Neisseriaceae</taxon>
        <taxon>Crenobacter</taxon>
    </lineage>
</organism>
<evidence type="ECO:0000256" key="1">
    <source>
        <dbReference type="SAM" id="MobiDB-lite"/>
    </source>
</evidence>